<dbReference type="SMART" id="SM00563">
    <property type="entry name" value="PlsC"/>
    <property type="match status" value="1"/>
</dbReference>
<evidence type="ECO:0000256" key="5">
    <source>
        <dbReference type="ARBA" id="ARBA00048427"/>
    </source>
</evidence>
<dbReference type="UniPathway" id="UPA00557">
    <property type="reaction ID" value="UER00612"/>
</dbReference>
<feature type="domain" description="Phospholipid/glycerol acyltransferase" evidence="6">
    <location>
        <begin position="162"/>
        <end position="295"/>
    </location>
</feature>
<evidence type="ECO:0000256" key="2">
    <source>
        <dbReference type="ARBA" id="ARBA00004765"/>
    </source>
</evidence>
<name>A0A2S9YPV0_9BACT</name>
<evidence type="ECO:0000313" key="7">
    <source>
        <dbReference type="EMBL" id="PRQ07102.1"/>
    </source>
</evidence>
<evidence type="ECO:0000256" key="4">
    <source>
        <dbReference type="ARBA" id="ARBA00013432"/>
    </source>
</evidence>
<dbReference type="GO" id="GO:0016024">
    <property type="term" value="P:CDP-diacylglycerol biosynthetic process"/>
    <property type="evidence" value="ECO:0007669"/>
    <property type="project" value="UniProtKB-UniPathway"/>
</dbReference>
<keyword evidence="7" id="KW-0012">Acyltransferase</keyword>
<keyword evidence="7" id="KW-0808">Transferase</keyword>
<dbReference type="EMBL" id="PVNL01000058">
    <property type="protein sequence ID" value="PRQ07102.1"/>
    <property type="molecule type" value="Genomic_DNA"/>
</dbReference>
<dbReference type="Pfam" id="PF01553">
    <property type="entry name" value="Acyltransferase"/>
    <property type="match status" value="1"/>
</dbReference>
<comment type="pathway">
    <text evidence="2">Phospholipid metabolism; CDP-diacylglycerol biosynthesis; CDP-diacylglycerol from sn-glycerol 3-phosphate: step 1/3.</text>
</comment>
<organism evidence="7 8">
    <name type="scientific">Enhygromyxa salina</name>
    <dbReference type="NCBI Taxonomy" id="215803"/>
    <lineage>
        <taxon>Bacteria</taxon>
        <taxon>Pseudomonadati</taxon>
        <taxon>Myxococcota</taxon>
        <taxon>Polyangia</taxon>
        <taxon>Nannocystales</taxon>
        <taxon>Nannocystaceae</taxon>
        <taxon>Enhygromyxa</taxon>
    </lineage>
</organism>
<dbReference type="SUPFAM" id="SSF69593">
    <property type="entry name" value="Glycerol-3-phosphate (1)-acyltransferase"/>
    <property type="match status" value="1"/>
</dbReference>
<dbReference type="RefSeq" id="WP_106090119.1">
    <property type="nucleotide sequence ID" value="NZ_PVNL01000058.1"/>
</dbReference>
<dbReference type="InterPro" id="IPR002123">
    <property type="entry name" value="Plipid/glycerol_acylTrfase"/>
</dbReference>
<dbReference type="GO" id="GO:0004366">
    <property type="term" value="F:glycerol-3-phosphate O-acyltransferase activity"/>
    <property type="evidence" value="ECO:0007669"/>
    <property type="project" value="UniProtKB-EC"/>
</dbReference>
<protein>
    <recommendedName>
        <fullName evidence="4">Glycerol-3-phosphate acyltransferase</fullName>
        <ecNumber evidence="3">2.3.1.15</ecNumber>
    </recommendedName>
</protein>
<dbReference type="EC" id="2.3.1.15" evidence="3"/>
<dbReference type="PANTHER" id="PTHR12563:SF17">
    <property type="entry name" value="DIHYDROXYACETONE PHOSPHATE ACYLTRANSFERASE"/>
    <property type="match status" value="1"/>
</dbReference>
<dbReference type="PANTHER" id="PTHR12563">
    <property type="entry name" value="GLYCEROL-3-PHOSPHATE ACYLTRANSFERASE"/>
    <property type="match status" value="1"/>
</dbReference>
<dbReference type="AlphaFoldDB" id="A0A2S9YPV0"/>
<evidence type="ECO:0000313" key="8">
    <source>
        <dbReference type="Proteomes" id="UP000238823"/>
    </source>
</evidence>
<comment type="caution">
    <text evidence="7">The sequence shown here is derived from an EMBL/GenBank/DDBJ whole genome shotgun (WGS) entry which is preliminary data.</text>
</comment>
<reference evidence="7 8" key="1">
    <citation type="submission" date="2018-03" db="EMBL/GenBank/DDBJ databases">
        <title>Draft Genome Sequences of the Obligatory Marine Myxobacteria Enhygromyxa salina SWB007.</title>
        <authorList>
            <person name="Poehlein A."/>
            <person name="Moghaddam J.A."/>
            <person name="Harms H."/>
            <person name="Alanjari M."/>
            <person name="Koenig G.M."/>
            <person name="Daniel R."/>
            <person name="Schaeberle T.F."/>
        </authorList>
    </citation>
    <scope>NUCLEOTIDE SEQUENCE [LARGE SCALE GENOMIC DNA]</scope>
    <source>
        <strain evidence="7 8">SWB007</strain>
    </source>
</reference>
<sequence length="556" mass="62578">MLSADEVAKLVSEVTERVIMRVGSPSDDPAAGPPRTLGETLDETLWWEQERLREQDPNDEETLADKQFYADLHRQLQHANALEQRRLLQQIVHRYTHEIAGNFSPTVYKLAAKVAPPMLSALLTGLSPRRLFGREAIPRLDQHVIIEGEVDNLERLRERGTLVVTPTHSSNLDSLLIGFAVHELGLPPLTYGAGLSLFRNPIVGKFMHNLGAYTVDRRKRDPLYKQTLKAFASVSLEFGQDNLFFPGGSRSRSGAIERGLKKGLLGCSVSAYRNNLMRGKPNPDIYVVPCTISYPLVLEASTLIEDWLAEVGKSRYIIVDDEFSRWERWLDFLRGMFALDLKIHIRFGRAMDPFGNPVDAAGTSLDPKGRPISARGYFEVDGEVVEDPARDAEYTRELERRILAEFSRQNVIHPTHVLAFACFELLRRAQPEFDLYRLLSSIGAGRSEQSLALPEVEEEIELLLEELERRFAAGQIRLSSVVTEAITNDDVAVLLRAALRSFGTYHPKPVVERRGVRLHVCDAKLLFYYRNRLDGYALRDAPALASFTGPGGARHV</sequence>
<evidence type="ECO:0000259" key="6">
    <source>
        <dbReference type="SMART" id="SM00563"/>
    </source>
</evidence>
<gene>
    <name evidence="7" type="primary">plsB</name>
    <name evidence="7" type="ORF">ENSA7_31170</name>
</gene>
<comment type="subcellular location">
    <subcellularLocation>
        <location evidence="1">Endomembrane system</location>
        <topology evidence="1">Peripheral membrane protein</topology>
    </subcellularLocation>
</comment>
<dbReference type="InterPro" id="IPR022284">
    <property type="entry name" value="GPAT/DHAPAT"/>
</dbReference>
<accession>A0A2S9YPV0</accession>
<dbReference type="GO" id="GO:0012505">
    <property type="term" value="C:endomembrane system"/>
    <property type="evidence" value="ECO:0007669"/>
    <property type="project" value="UniProtKB-SubCell"/>
</dbReference>
<proteinExistence type="predicted"/>
<dbReference type="Proteomes" id="UP000238823">
    <property type="component" value="Unassembled WGS sequence"/>
</dbReference>
<dbReference type="OrthoDB" id="9806008at2"/>
<evidence type="ECO:0000256" key="1">
    <source>
        <dbReference type="ARBA" id="ARBA00004184"/>
    </source>
</evidence>
<evidence type="ECO:0000256" key="3">
    <source>
        <dbReference type="ARBA" id="ARBA00013113"/>
    </source>
</evidence>
<comment type="catalytic activity">
    <reaction evidence="5">
        <text>sn-glycerol 3-phosphate + an acyl-CoA = a 1-acyl-sn-glycero-3-phosphate + CoA</text>
        <dbReference type="Rhea" id="RHEA:15325"/>
        <dbReference type="ChEBI" id="CHEBI:57287"/>
        <dbReference type="ChEBI" id="CHEBI:57597"/>
        <dbReference type="ChEBI" id="CHEBI:57970"/>
        <dbReference type="ChEBI" id="CHEBI:58342"/>
        <dbReference type="EC" id="2.3.1.15"/>
    </reaction>
</comment>